<feature type="binding site" evidence="8">
    <location>
        <position position="429"/>
    </location>
    <ligand>
        <name>[4Fe-4S] cluster</name>
        <dbReference type="ChEBI" id="CHEBI:49883"/>
        <label>2</label>
    </ligand>
</feature>
<evidence type="ECO:0000259" key="10">
    <source>
        <dbReference type="PROSITE" id="PS51379"/>
    </source>
</evidence>
<dbReference type="HAMAP" id="MF_00461">
    <property type="entry name" value="RsxC_RnfC"/>
    <property type="match status" value="1"/>
</dbReference>
<keyword evidence="8" id="KW-1278">Translocase</keyword>
<comment type="function">
    <text evidence="8">Part of a membrane-bound complex that couples electron transfer with translocation of ions across the membrane.</text>
</comment>
<dbReference type="EC" id="7.-.-.-" evidence="8"/>
<comment type="subcellular location">
    <subcellularLocation>
        <location evidence="8">Cell inner membrane</location>
        <topology evidence="8">Peripheral membrane protein</topology>
    </subcellularLocation>
</comment>
<evidence type="ECO:0000313" key="11">
    <source>
        <dbReference type="EMBL" id="TFW70343.1"/>
    </source>
</evidence>
<feature type="compositionally biased region" description="Basic and acidic residues" evidence="9">
    <location>
        <begin position="485"/>
        <end position="509"/>
    </location>
</feature>
<evidence type="ECO:0000256" key="2">
    <source>
        <dbReference type="ARBA" id="ARBA00022485"/>
    </source>
</evidence>
<dbReference type="Proteomes" id="UP000297706">
    <property type="component" value="Unassembled WGS sequence"/>
</dbReference>
<dbReference type="InterPro" id="IPR026902">
    <property type="entry name" value="RnfC_N"/>
</dbReference>
<keyword evidence="8" id="KW-0997">Cell inner membrane</keyword>
<evidence type="ECO:0000256" key="4">
    <source>
        <dbReference type="ARBA" id="ARBA00022737"/>
    </source>
</evidence>
<dbReference type="GO" id="GO:0046872">
    <property type="term" value="F:metal ion binding"/>
    <property type="evidence" value="ECO:0007669"/>
    <property type="project" value="UniProtKB-KW"/>
</dbReference>
<feature type="region of interest" description="Disordered" evidence="9">
    <location>
        <begin position="485"/>
        <end position="515"/>
    </location>
</feature>
<feature type="binding site" evidence="8">
    <location>
        <position position="432"/>
    </location>
    <ligand>
        <name>[4Fe-4S] cluster</name>
        <dbReference type="ChEBI" id="CHEBI:49883"/>
        <label>2</label>
    </ligand>
</feature>
<feature type="binding site" evidence="8">
    <location>
        <position position="397"/>
    </location>
    <ligand>
        <name>[4Fe-4S] cluster</name>
        <dbReference type="ChEBI" id="CHEBI:49883"/>
        <label>2</label>
    </ligand>
</feature>
<dbReference type="Pfam" id="PF12838">
    <property type="entry name" value="Fer4_7"/>
    <property type="match status" value="1"/>
</dbReference>
<dbReference type="AlphaFoldDB" id="A0A4Y9VNQ6"/>
<reference evidence="11 12" key="1">
    <citation type="submission" date="2018-02" db="EMBL/GenBank/DDBJ databases">
        <title>A novel lanthanide dependent methylotroph, Methylotenera sp. La3113.</title>
        <authorList>
            <person name="Lv H."/>
            <person name="Tani A."/>
        </authorList>
    </citation>
    <scope>NUCLEOTIDE SEQUENCE [LARGE SCALE GENOMIC DNA]</scope>
    <source>
        <strain evidence="11 12">La3113</strain>
    </source>
</reference>
<dbReference type="PANTHER" id="PTHR43034:SF2">
    <property type="entry name" value="ION-TRANSLOCATING OXIDOREDUCTASE COMPLEX SUBUNIT C"/>
    <property type="match status" value="1"/>
</dbReference>
<evidence type="ECO:0000256" key="8">
    <source>
        <dbReference type="HAMAP-Rule" id="MF_00461"/>
    </source>
</evidence>
<feature type="binding site" evidence="8">
    <location>
        <position position="387"/>
    </location>
    <ligand>
        <name>[4Fe-4S] cluster</name>
        <dbReference type="ChEBI" id="CHEBI:49883"/>
        <label>1</label>
    </ligand>
</feature>
<keyword evidence="6 8" id="KW-0408">Iron</keyword>
<dbReference type="GO" id="GO:0051539">
    <property type="term" value="F:4 iron, 4 sulfur cluster binding"/>
    <property type="evidence" value="ECO:0007669"/>
    <property type="project" value="UniProtKB-KW"/>
</dbReference>
<dbReference type="PROSITE" id="PS00198">
    <property type="entry name" value="4FE4S_FER_1"/>
    <property type="match status" value="1"/>
</dbReference>
<dbReference type="GO" id="GO:0005886">
    <property type="term" value="C:plasma membrane"/>
    <property type="evidence" value="ECO:0007669"/>
    <property type="project" value="UniProtKB-SubCell"/>
</dbReference>
<dbReference type="SUPFAM" id="SSF142019">
    <property type="entry name" value="Nqo1 FMN-binding domain-like"/>
    <property type="match status" value="1"/>
</dbReference>
<dbReference type="InterPro" id="IPR037225">
    <property type="entry name" value="Nuo51_FMN-bd_sf"/>
</dbReference>
<evidence type="ECO:0000256" key="5">
    <source>
        <dbReference type="ARBA" id="ARBA00022982"/>
    </source>
</evidence>
<keyword evidence="8" id="KW-0472">Membrane</keyword>
<dbReference type="FunFam" id="3.30.70.20:FF:000044">
    <property type="entry name" value="Ion-translocating oxidoreductase complex subunit C"/>
    <property type="match status" value="1"/>
</dbReference>
<dbReference type="Pfam" id="PF13375">
    <property type="entry name" value="RnfC_N"/>
    <property type="match status" value="1"/>
</dbReference>
<dbReference type="InterPro" id="IPR017900">
    <property type="entry name" value="4Fe4S_Fe_S_CS"/>
</dbReference>
<dbReference type="SUPFAM" id="SSF46548">
    <property type="entry name" value="alpha-helical ferredoxin"/>
    <property type="match status" value="1"/>
</dbReference>
<keyword evidence="2 8" id="KW-0004">4Fe-4S</keyword>
<dbReference type="PANTHER" id="PTHR43034">
    <property type="entry name" value="ION-TRANSLOCATING OXIDOREDUCTASE COMPLEX SUBUNIT C"/>
    <property type="match status" value="1"/>
</dbReference>
<organism evidence="11 12">
    <name type="scientific">Methylotenera oryzisoli</name>
    <dbReference type="NCBI Taxonomy" id="2080758"/>
    <lineage>
        <taxon>Bacteria</taxon>
        <taxon>Pseudomonadati</taxon>
        <taxon>Pseudomonadota</taxon>
        <taxon>Betaproteobacteria</taxon>
        <taxon>Nitrosomonadales</taxon>
        <taxon>Methylophilaceae</taxon>
        <taxon>Methylotenera</taxon>
    </lineage>
</organism>
<keyword evidence="12" id="KW-1185">Reference proteome</keyword>
<dbReference type="OrthoDB" id="9767754at2"/>
<comment type="cofactor">
    <cofactor evidence="8">
        <name>[4Fe-4S] cluster</name>
        <dbReference type="ChEBI" id="CHEBI:49883"/>
    </cofactor>
    <text evidence="8">Binds 2 [4Fe-4S] clusters per subunit.</text>
</comment>
<dbReference type="InterPro" id="IPR010208">
    <property type="entry name" value="Ion_transpt_RnfC/RsxC"/>
</dbReference>
<dbReference type="NCBIfam" id="NF003454">
    <property type="entry name" value="PRK05035.1"/>
    <property type="match status" value="1"/>
</dbReference>
<comment type="caution">
    <text evidence="11">The sequence shown here is derived from an EMBL/GenBank/DDBJ whole genome shotgun (WGS) entry which is preliminary data.</text>
</comment>
<dbReference type="InterPro" id="IPR011538">
    <property type="entry name" value="Nuo51_FMN-bd"/>
</dbReference>
<dbReference type="Gene3D" id="3.30.70.20">
    <property type="match status" value="1"/>
</dbReference>
<proteinExistence type="inferred from homology"/>
<dbReference type="GO" id="GO:0009055">
    <property type="term" value="F:electron transfer activity"/>
    <property type="evidence" value="ECO:0007669"/>
    <property type="project" value="InterPro"/>
</dbReference>
<evidence type="ECO:0000256" key="7">
    <source>
        <dbReference type="ARBA" id="ARBA00023014"/>
    </source>
</evidence>
<keyword evidence="5 8" id="KW-0249">Electron transport</keyword>
<keyword evidence="7 8" id="KW-0411">Iron-sulfur</keyword>
<evidence type="ECO:0000256" key="1">
    <source>
        <dbReference type="ARBA" id="ARBA00022448"/>
    </source>
</evidence>
<dbReference type="NCBIfam" id="TIGR01945">
    <property type="entry name" value="rnfC"/>
    <property type="match status" value="1"/>
</dbReference>
<keyword evidence="3 8" id="KW-0479">Metal-binding</keyword>
<sequence>MNTIIQFASKLIKNLATNTANDIHKFHGGVHPDGHKYESTTRPIAQLPIPQTLTLPLRQHVGYIPKLKVKVGDYVLKGEMLAEAEGTVSAAIHAPTSGTITAIEEAVIPHPSGLPDMCVTLTPDGKDQWKPLTPIDWKNTAHSELISSLRTSGIVGLGGATFPTHIKLRKDRSSAIHTLIINAAECEPYITCDDMLMRERAEEIIQGIAIAQHLLGAAKVVIGIEDNKPEATQAMAGASQSLTNAVVTTVPTLYPSGDARRLIHLLLGVEVPHHKRSTEVGIQVFNVATVLAIYRYFAFGEPSVSRIVTVTGNVTTPQNFEVLLGTPIPLLMAAAGGAKPDTTHFVMGGPMMGFDLPTLNVPVTKAANCIIAASPALFAPPPPAQPCIRCTRCADACPVNLQPQELYWFAKSDNFEKARDYNLFDCIECGCCTYVCPSNIPLVQYYRYAKSEIIALDKAQEAADLARERNDFRLARIEREKLERAQKHAERAASAKNNEAKPELAETEKTTSNPDAVEAKKAAIAAAVERAKALKLAAANIDAAKTGTDLPVQAESTPDNTLPNIAEAKPDATTSATNEAQAKADKQALIAAAIERAKAQKLAAAQTGATPKNTENLSAKVKAEIDEIEAIRTKAQQMIKSKAPD</sequence>
<dbReference type="PROSITE" id="PS51379">
    <property type="entry name" value="4FE4S_FER_2"/>
    <property type="match status" value="2"/>
</dbReference>
<keyword evidence="8" id="KW-1003">Cell membrane</keyword>
<accession>A0A4Y9VNQ6</accession>
<gene>
    <name evidence="8" type="primary">rnfC</name>
    <name evidence="11" type="ORF">C3Y98_10765</name>
</gene>
<keyword evidence="1 8" id="KW-0813">Transport</keyword>
<feature type="binding site" evidence="8">
    <location>
        <position position="436"/>
    </location>
    <ligand>
        <name>[4Fe-4S] cluster</name>
        <dbReference type="ChEBI" id="CHEBI:49883"/>
        <label>1</label>
    </ligand>
</feature>
<name>A0A4Y9VNQ6_9PROT</name>
<feature type="binding site" evidence="8">
    <location>
        <position position="426"/>
    </location>
    <ligand>
        <name>[4Fe-4S] cluster</name>
        <dbReference type="ChEBI" id="CHEBI:49883"/>
        <label>2</label>
    </ligand>
</feature>
<evidence type="ECO:0000256" key="9">
    <source>
        <dbReference type="SAM" id="MobiDB-lite"/>
    </source>
</evidence>
<comment type="similarity">
    <text evidence="8">Belongs to the 4Fe4S bacterial-type ferredoxin family. RnfC subfamily.</text>
</comment>
<dbReference type="EMBL" id="PQVH01000013">
    <property type="protein sequence ID" value="TFW70343.1"/>
    <property type="molecule type" value="Genomic_DNA"/>
</dbReference>
<feature type="domain" description="4Fe-4S ferredoxin-type" evidence="10">
    <location>
        <begin position="417"/>
        <end position="446"/>
    </location>
</feature>
<dbReference type="RefSeq" id="WP_135278588.1">
    <property type="nucleotide sequence ID" value="NZ_PQVH01000013.1"/>
</dbReference>
<keyword evidence="4 8" id="KW-0677">Repeat</keyword>
<protein>
    <recommendedName>
        <fullName evidence="8">Ion-translocating oxidoreductase complex subunit C</fullName>
        <ecNumber evidence="8">7.-.-.-</ecNumber>
    </recommendedName>
    <alternativeName>
        <fullName evidence="8">Rnf electron transport complex subunit C</fullName>
    </alternativeName>
</protein>
<evidence type="ECO:0000313" key="12">
    <source>
        <dbReference type="Proteomes" id="UP000297706"/>
    </source>
</evidence>
<dbReference type="Pfam" id="PF01512">
    <property type="entry name" value="Complex1_51K"/>
    <property type="match status" value="1"/>
</dbReference>
<feature type="domain" description="4Fe-4S ferredoxin-type" evidence="10">
    <location>
        <begin position="378"/>
        <end position="407"/>
    </location>
</feature>
<dbReference type="InterPro" id="IPR017896">
    <property type="entry name" value="4Fe4S_Fe-S-bd"/>
</dbReference>
<evidence type="ECO:0000256" key="6">
    <source>
        <dbReference type="ARBA" id="ARBA00023004"/>
    </source>
</evidence>
<feature type="binding site" evidence="8">
    <location>
        <position position="390"/>
    </location>
    <ligand>
        <name>[4Fe-4S] cluster</name>
        <dbReference type="ChEBI" id="CHEBI:49883"/>
        <label>1</label>
    </ligand>
</feature>
<dbReference type="InterPro" id="IPR019554">
    <property type="entry name" value="Soluble_ligand-bd"/>
</dbReference>
<evidence type="ECO:0000256" key="3">
    <source>
        <dbReference type="ARBA" id="ARBA00022723"/>
    </source>
</evidence>
<feature type="binding site" evidence="8">
    <location>
        <position position="393"/>
    </location>
    <ligand>
        <name>[4Fe-4S] cluster</name>
        <dbReference type="ChEBI" id="CHEBI:49883"/>
        <label>1</label>
    </ligand>
</feature>
<dbReference type="Gene3D" id="3.40.50.11540">
    <property type="entry name" value="NADH-ubiquinone oxidoreductase 51kDa subunit"/>
    <property type="match status" value="1"/>
</dbReference>
<dbReference type="GO" id="GO:0022900">
    <property type="term" value="P:electron transport chain"/>
    <property type="evidence" value="ECO:0007669"/>
    <property type="project" value="UniProtKB-UniRule"/>
</dbReference>
<dbReference type="Gene3D" id="2.40.50.100">
    <property type="match status" value="1"/>
</dbReference>
<comment type="subunit">
    <text evidence="8">The complex is composed of six subunits: RnfA, RnfB, RnfC, RnfD, RnfE and RnfG.</text>
</comment>
<dbReference type="Pfam" id="PF10531">
    <property type="entry name" value="SLBB"/>
    <property type="match status" value="1"/>
</dbReference>